<feature type="signal peptide" evidence="1">
    <location>
        <begin position="1"/>
        <end position="24"/>
    </location>
</feature>
<proteinExistence type="predicted"/>
<dbReference type="EMBL" id="HBEX01000474">
    <property type="protein sequence ID" value="CAD8595476.1"/>
    <property type="molecule type" value="Transcribed_RNA"/>
</dbReference>
<accession>A0A7S0L019</accession>
<evidence type="ECO:0000313" key="2">
    <source>
        <dbReference type="EMBL" id="CAD8595476.1"/>
    </source>
</evidence>
<dbReference type="Pfam" id="PF13582">
    <property type="entry name" value="Reprolysin_3"/>
    <property type="match status" value="1"/>
</dbReference>
<dbReference type="SUPFAM" id="SSF55486">
    <property type="entry name" value="Metalloproteases ('zincins'), catalytic domain"/>
    <property type="match status" value="1"/>
</dbReference>
<evidence type="ECO:0008006" key="3">
    <source>
        <dbReference type="Google" id="ProtNLM"/>
    </source>
</evidence>
<sequence length="399" mass="44736">MTSPYNLPLFLFFLCLSCLRKVYGERTRRNDPVIEEGDNTLVQIKIKKNSIGFRAESNSMTSTDRERVTHRAGNIDSKDFEMINEGTIEVDMKLLSGRDLKFTHMESSWEGDSTGATNYYFSGESTSGASLATLSLTRRVFQDGKQVVAGSVQDGEAIYQIRQVTGEIVSFEEFSQLDFDDELEVEEDEVSSESVNSTDFSYALGLVDQVDLPIHSLEPSKRFLSSDDGSVLDVLVLYTKGAMCSAAGYSPGGRCEATRDNVLSIETIIRLAIVEGNQAMSNSGIPARFRLVKSHLDLEYDEYSDSWLETLSSLRRTQDRKLDYVQSMRTRYGADFVVMLVDKNQYCGMGYRPSSPQADYAFSLTRWSCATGYYSFSHEIGHNMVSSENVHRTSLRSLA</sequence>
<dbReference type="AlphaFoldDB" id="A0A7S0L019"/>
<reference evidence="2" key="1">
    <citation type="submission" date="2021-01" db="EMBL/GenBank/DDBJ databases">
        <authorList>
            <person name="Corre E."/>
            <person name="Pelletier E."/>
            <person name="Niang G."/>
            <person name="Scheremetjew M."/>
            <person name="Finn R."/>
            <person name="Kale V."/>
            <person name="Holt S."/>
            <person name="Cochrane G."/>
            <person name="Meng A."/>
            <person name="Brown T."/>
            <person name="Cohen L."/>
        </authorList>
    </citation>
    <scope>NUCLEOTIDE SEQUENCE</scope>
</reference>
<feature type="chain" id="PRO_5031377366" description="Peptidase M12B domain-containing protein" evidence="1">
    <location>
        <begin position="25"/>
        <end position="399"/>
    </location>
</feature>
<name>A0A7S0L019_9STRA</name>
<evidence type="ECO:0000256" key="1">
    <source>
        <dbReference type="SAM" id="SignalP"/>
    </source>
</evidence>
<keyword evidence="1" id="KW-0732">Signal</keyword>
<gene>
    <name evidence="2" type="ORF">AGLA0713_LOCUS304</name>
</gene>
<organism evidence="2">
    <name type="scientific">Asterionellopsis glacialis</name>
    <dbReference type="NCBI Taxonomy" id="33640"/>
    <lineage>
        <taxon>Eukaryota</taxon>
        <taxon>Sar</taxon>
        <taxon>Stramenopiles</taxon>
        <taxon>Ochrophyta</taxon>
        <taxon>Bacillariophyta</taxon>
        <taxon>Fragilariophyceae</taxon>
        <taxon>Fragilariophycidae</taxon>
        <taxon>Fragilariales</taxon>
        <taxon>Fragilariaceae</taxon>
        <taxon>Asterionellopsis</taxon>
    </lineage>
</organism>
<protein>
    <recommendedName>
        <fullName evidence="3">Peptidase M12B domain-containing protein</fullName>
    </recommendedName>
</protein>